<organism evidence="1">
    <name type="scientific">candidate division WOR-3 bacterium</name>
    <dbReference type="NCBI Taxonomy" id="2052148"/>
    <lineage>
        <taxon>Bacteria</taxon>
        <taxon>Bacteria division WOR-3</taxon>
    </lineage>
</organism>
<reference evidence="1" key="1">
    <citation type="journal article" date="2020" name="mSystems">
        <title>Genome- and Community-Level Interaction Insights into Carbon Utilization and Element Cycling Functions of Hydrothermarchaeota in Hydrothermal Sediment.</title>
        <authorList>
            <person name="Zhou Z."/>
            <person name="Liu Y."/>
            <person name="Xu W."/>
            <person name="Pan J."/>
            <person name="Luo Z.H."/>
            <person name="Li M."/>
        </authorList>
    </citation>
    <scope>NUCLEOTIDE SEQUENCE [LARGE SCALE GENOMIC DNA]</scope>
    <source>
        <strain evidence="1">SpSt-1182</strain>
    </source>
</reference>
<dbReference type="EMBL" id="DSBX01000042">
    <property type="protein sequence ID" value="HDQ98886.1"/>
    <property type="molecule type" value="Genomic_DNA"/>
</dbReference>
<dbReference type="Gene3D" id="2.60.40.4070">
    <property type="match status" value="1"/>
</dbReference>
<sequence length="713" mass="79808">MFITLVLLSSLVAALPMPEAGVPPPEAVRFEVARDLARRKAAAEWPQARLGEAVPYLDEEGRTAAWFFQFRTDGRSLPGYDGVAEEVRAERELLGPNTDLTARESRYAFVLVSARYDRAPIIAWGLGVSEYYAVGRELQARAAELLGADVALTRLYFDWPRVNFEFGAAGRNVVLSARGERSWRSRADYRAELAARHEAAAARYGYDESVMAEVHRRRWDDYLERDFTDFADVFVPQHQRAPFYDWSYGCTPTSGGMVCGYIDRVREFGRLVDYNFARWELVVSNFTWQIPNAQRECAIAMNTDTVNTGGTNVSWIGPGLKRVIENNGYSCNMVSVLGGSHNDWAWNTVTSEIDRGNAMVWSALWEQHSLAAFGYRTPDKDIYVHNTWWQPAAWWHYSGPDWSYVDSPTVSGGSAYKLALTWPLGDTFYNSTGRGEVLQVGDTAHVTWDNHGNPATRVDIEISHNRGRNWTALATNLPDNGRYAWFVDSTTAASDSVRLRLKQYQGSTLTSADGSFGDFKLVRQPLPPLSLAPPNGRQLFEGGVVLLVDTTRADIDSFEFRLMQSTDTIWRWKADVPYCSLPDSLFTFGRSYKWVSRGRNNFGWGEWGTPWSFWCRFQAGVAEEEPGAPETSLRVTAVGARGTGVRFALGAVRSDARLVLYDALGGRVGALAPAPEVVWDGRDANGRLLPAGLYFARLEDAGITRTVRFLLVE</sequence>
<name>A0A7V0XEP9_UNCW3</name>
<dbReference type="Proteomes" id="UP000885672">
    <property type="component" value="Unassembled WGS sequence"/>
</dbReference>
<gene>
    <name evidence="1" type="ORF">ENN51_01165</name>
</gene>
<proteinExistence type="predicted"/>
<comment type="caution">
    <text evidence="1">The sequence shown here is derived from an EMBL/GenBank/DDBJ whole genome shotgun (WGS) entry which is preliminary data.</text>
</comment>
<dbReference type="AlphaFoldDB" id="A0A7V0XEP9"/>
<protein>
    <submittedName>
        <fullName evidence="1">Uncharacterized protein</fullName>
    </submittedName>
</protein>
<evidence type="ECO:0000313" key="1">
    <source>
        <dbReference type="EMBL" id="HDQ98886.1"/>
    </source>
</evidence>
<accession>A0A7V0XEP9</accession>